<organism evidence="1 2">
    <name type="scientific">Sordaria brevicollis</name>
    <dbReference type="NCBI Taxonomy" id="83679"/>
    <lineage>
        <taxon>Eukaryota</taxon>
        <taxon>Fungi</taxon>
        <taxon>Dikarya</taxon>
        <taxon>Ascomycota</taxon>
        <taxon>Pezizomycotina</taxon>
        <taxon>Sordariomycetes</taxon>
        <taxon>Sordariomycetidae</taxon>
        <taxon>Sordariales</taxon>
        <taxon>Sordariaceae</taxon>
        <taxon>Sordaria</taxon>
    </lineage>
</organism>
<protein>
    <submittedName>
        <fullName evidence="1">Uncharacterized protein</fullName>
    </submittedName>
</protein>
<proteinExistence type="predicted"/>
<reference evidence="1" key="2">
    <citation type="submission" date="2023-07" db="EMBL/GenBank/DDBJ databases">
        <authorList>
            <consortium name="Lawrence Berkeley National Laboratory"/>
            <person name="Haridas S."/>
            <person name="Hensen N."/>
            <person name="Bonometti L."/>
            <person name="Westerberg I."/>
            <person name="Brannstrom I.O."/>
            <person name="Guillou S."/>
            <person name="Cros-Aarteil S."/>
            <person name="Calhoun S."/>
            <person name="Kuo A."/>
            <person name="Mondo S."/>
            <person name="Pangilinan J."/>
            <person name="Riley R."/>
            <person name="LaButti K."/>
            <person name="Andreopoulos B."/>
            <person name="Lipzen A."/>
            <person name="Chen C."/>
            <person name="Yanf M."/>
            <person name="Daum C."/>
            <person name="Ng V."/>
            <person name="Clum A."/>
            <person name="Steindorff A."/>
            <person name="Ohm R."/>
            <person name="Martin F."/>
            <person name="Silar P."/>
            <person name="Natvig D."/>
            <person name="Lalanne C."/>
            <person name="Gautier V."/>
            <person name="Ament-velasquez S.L."/>
            <person name="Kruys A."/>
            <person name="Hutchinson M.I."/>
            <person name="Powell A.J."/>
            <person name="Barry K."/>
            <person name="Miller A.N."/>
            <person name="Grigoriev I.V."/>
            <person name="Debuchy R."/>
            <person name="Gladieux P."/>
            <person name="Thoren M.H."/>
            <person name="Johannesson H."/>
        </authorList>
    </citation>
    <scope>NUCLEOTIDE SEQUENCE</scope>
    <source>
        <strain evidence="1">FGSC 1904</strain>
    </source>
</reference>
<keyword evidence="2" id="KW-1185">Reference proteome</keyword>
<dbReference type="AlphaFoldDB" id="A0AAE0P310"/>
<sequence>MIRMCVVRSLSIPEDLIPNIRVPLVFSSPLVILSLLQSPGHISPNLATVSLWLDKDNSVKEPHSCEVFKKDSSSQGHYGHALGRYFCTMTQNPQQDTRQAGSSSTYLDHGVLVFCLSLKSSLSVGPIAASLAFPAPFQDRALLFVFLSGGREGPSHHEAICYRANHSAFSSHPVSSSSIRSQIRRIKTRQPFFSSTGVAQLGSLTRSFLFEQTMYIVLSFTNHRRSFSIRPFLA</sequence>
<evidence type="ECO:0000313" key="2">
    <source>
        <dbReference type="Proteomes" id="UP001281003"/>
    </source>
</evidence>
<gene>
    <name evidence="1" type="ORF">B0T20DRAFT_72240</name>
</gene>
<comment type="caution">
    <text evidence="1">The sequence shown here is derived from an EMBL/GenBank/DDBJ whole genome shotgun (WGS) entry which is preliminary data.</text>
</comment>
<accession>A0AAE0P310</accession>
<evidence type="ECO:0000313" key="1">
    <source>
        <dbReference type="EMBL" id="KAK3392040.1"/>
    </source>
</evidence>
<dbReference type="EMBL" id="JAUTDP010000012">
    <property type="protein sequence ID" value="KAK3392040.1"/>
    <property type="molecule type" value="Genomic_DNA"/>
</dbReference>
<reference evidence="1" key="1">
    <citation type="journal article" date="2023" name="Mol. Phylogenet. Evol.">
        <title>Genome-scale phylogeny and comparative genomics of the fungal order Sordariales.</title>
        <authorList>
            <person name="Hensen N."/>
            <person name="Bonometti L."/>
            <person name="Westerberg I."/>
            <person name="Brannstrom I.O."/>
            <person name="Guillou S."/>
            <person name="Cros-Aarteil S."/>
            <person name="Calhoun S."/>
            <person name="Haridas S."/>
            <person name="Kuo A."/>
            <person name="Mondo S."/>
            <person name="Pangilinan J."/>
            <person name="Riley R."/>
            <person name="LaButti K."/>
            <person name="Andreopoulos B."/>
            <person name="Lipzen A."/>
            <person name="Chen C."/>
            <person name="Yan M."/>
            <person name="Daum C."/>
            <person name="Ng V."/>
            <person name="Clum A."/>
            <person name="Steindorff A."/>
            <person name="Ohm R.A."/>
            <person name="Martin F."/>
            <person name="Silar P."/>
            <person name="Natvig D.O."/>
            <person name="Lalanne C."/>
            <person name="Gautier V."/>
            <person name="Ament-Velasquez S.L."/>
            <person name="Kruys A."/>
            <person name="Hutchinson M.I."/>
            <person name="Powell A.J."/>
            <person name="Barry K."/>
            <person name="Miller A.N."/>
            <person name="Grigoriev I.V."/>
            <person name="Debuchy R."/>
            <person name="Gladieux P."/>
            <person name="Hiltunen Thoren M."/>
            <person name="Johannesson H."/>
        </authorList>
    </citation>
    <scope>NUCLEOTIDE SEQUENCE</scope>
    <source>
        <strain evidence="1">FGSC 1904</strain>
    </source>
</reference>
<dbReference type="Proteomes" id="UP001281003">
    <property type="component" value="Unassembled WGS sequence"/>
</dbReference>
<name>A0AAE0P310_SORBR</name>